<dbReference type="PROSITE" id="PS50093">
    <property type="entry name" value="PKD"/>
    <property type="match status" value="1"/>
</dbReference>
<feature type="non-terminal residue" evidence="2">
    <location>
        <position position="268"/>
    </location>
</feature>
<accession>X0UZ25</accession>
<dbReference type="Gene3D" id="2.60.120.200">
    <property type="match status" value="1"/>
</dbReference>
<dbReference type="CDD" id="cd00146">
    <property type="entry name" value="PKD"/>
    <property type="match status" value="1"/>
</dbReference>
<dbReference type="InterPro" id="IPR013320">
    <property type="entry name" value="ConA-like_dom_sf"/>
</dbReference>
<dbReference type="Pfam" id="PF18911">
    <property type="entry name" value="PKD_4"/>
    <property type="match status" value="1"/>
</dbReference>
<protein>
    <recommendedName>
        <fullName evidence="1">PKD domain-containing protein</fullName>
    </recommendedName>
</protein>
<dbReference type="AlphaFoldDB" id="X0UZ25"/>
<evidence type="ECO:0000259" key="1">
    <source>
        <dbReference type="PROSITE" id="PS50093"/>
    </source>
</evidence>
<proteinExistence type="predicted"/>
<dbReference type="Pfam" id="PF18998">
    <property type="entry name" value="Flg_new_2"/>
    <property type="match status" value="1"/>
</dbReference>
<comment type="caution">
    <text evidence="2">The sequence shown here is derived from an EMBL/GenBank/DDBJ whole genome shotgun (WGS) entry which is preliminary data.</text>
</comment>
<dbReference type="SUPFAM" id="SSF49899">
    <property type="entry name" value="Concanavalin A-like lectins/glucanases"/>
    <property type="match status" value="1"/>
</dbReference>
<dbReference type="Pfam" id="PF17963">
    <property type="entry name" value="Big_9"/>
    <property type="match status" value="1"/>
</dbReference>
<dbReference type="InterPro" id="IPR000601">
    <property type="entry name" value="PKD_dom"/>
</dbReference>
<organism evidence="2">
    <name type="scientific">marine sediment metagenome</name>
    <dbReference type="NCBI Taxonomy" id="412755"/>
    <lineage>
        <taxon>unclassified sequences</taxon>
        <taxon>metagenomes</taxon>
        <taxon>ecological metagenomes</taxon>
    </lineage>
</organism>
<dbReference type="InterPro" id="IPR013783">
    <property type="entry name" value="Ig-like_fold"/>
</dbReference>
<dbReference type="InterPro" id="IPR022409">
    <property type="entry name" value="PKD/Chitinase_dom"/>
</dbReference>
<feature type="non-terminal residue" evidence="2">
    <location>
        <position position="1"/>
    </location>
</feature>
<dbReference type="SMART" id="SM00089">
    <property type="entry name" value="PKD"/>
    <property type="match status" value="1"/>
</dbReference>
<dbReference type="InterPro" id="IPR044060">
    <property type="entry name" value="Bacterial_rp_domain"/>
</dbReference>
<name>X0UZ25_9ZZZZ</name>
<dbReference type="SUPFAM" id="SSF49299">
    <property type="entry name" value="PKD domain"/>
    <property type="match status" value="1"/>
</dbReference>
<dbReference type="InterPro" id="IPR035986">
    <property type="entry name" value="PKD_dom_sf"/>
</dbReference>
<dbReference type="Gene3D" id="2.60.40.10">
    <property type="entry name" value="Immunoglobulins"/>
    <property type="match status" value="1"/>
</dbReference>
<gene>
    <name evidence="2" type="ORF">S01H1_40371</name>
</gene>
<dbReference type="EMBL" id="BARS01025560">
    <property type="protein sequence ID" value="GAG05533.1"/>
    <property type="molecule type" value="Genomic_DNA"/>
</dbReference>
<evidence type="ECO:0000313" key="2">
    <source>
        <dbReference type="EMBL" id="GAG05533.1"/>
    </source>
</evidence>
<sequence length="268" mass="26699">DAAITTEVGAIGNNTSGGNAFSNTVDDARIYDRALGAAEIAELAGGSVPPPPPTQYTLTVETAGTGAGSVWLDPAGGVYDEGTVVTLTATGETGSEFTGWSGDLTGSVNPAMVTMDADKAVTATFDRTNTAPVAVATSDVISGVAPLTVNFDGSGSTDADGTIVDYEWDLGDGTGLNGAAVAHTYTGAGVYTVTLYVFDDDGASGEATLTITVTEPQKEPPVAENQSVSVAEDGSVGITLVATDPDGDVLTYAIVSMPGCGELTGTAP</sequence>
<reference evidence="2" key="1">
    <citation type="journal article" date="2014" name="Front. Microbiol.">
        <title>High frequency of phylogenetically diverse reductive dehalogenase-homologous genes in deep subseafloor sedimentary metagenomes.</title>
        <authorList>
            <person name="Kawai M."/>
            <person name="Futagami T."/>
            <person name="Toyoda A."/>
            <person name="Takaki Y."/>
            <person name="Nishi S."/>
            <person name="Hori S."/>
            <person name="Arai W."/>
            <person name="Tsubouchi T."/>
            <person name="Morono Y."/>
            <person name="Uchiyama I."/>
            <person name="Ito T."/>
            <person name="Fujiyama A."/>
            <person name="Inagaki F."/>
            <person name="Takami H."/>
        </authorList>
    </citation>
    <scope>NUCLEOTIDE SEQUENCE</scope>
    <source>
        <strain evidence="2">Expedition CK06-06</strain>
    </source>
</reference>
<feature type="domain" description="PKD" evidence="1">
    <location>
        <begin position="132"/>
        <end position="216"/>
    </location>
</feature>